<feature type="region of interest" description="Disordered" evidence="1">
    <location>
        <begin position="419"/>
        <end position="448"/>
    </location>
</feature>
<feature type="region of interest" description="Disordered" evidence="1">
    <location>
        <begin position="216"/>
        <end position="355"/>
    </location>
</feature>
<dbReference type="Proteomes" id="UP000293360">
    <property type="component" value="Unassembled WGS sequence"/>
</dbReference>
<gene>
    <name evidence="2" type="ORF">DL764_000197</name>
</gene>
<evidence type="ECO:0000313" key="3">
    <source>
        <dbReference type="Proteomes" id="UP000293360"/>
    </source>
</evidence>
<evidence type="ECO:0000313" key="2">
    <source>
        <dbReference type="EMBL" id="RYP11241.1"/>
    </source>
</evidence>
<dbReference type="EMBL" id="QJNU01000004">
    <property type="protein sequence ID" value="RYP11241.1"/>
    <property type="molecule type" value="Genomic_DNA"/>
</dbReference>
<feature type="compositionally biased region" description="Basic and acidic residues" evidence="1">
    <location>
        <begin position="419"/>
        <end position="432"/>
    </location>
</feature>
<organism evidence="2 3">
    <name type="scientific">Monosporascus ibericus</name>
    <dbReference type="NCBI Taxonomy" id="155417"/>
    <lineage>
        <taxon>Eukaryota</taxon>
        <taxon>Fungi</taxon>
        <taxon>Dikarya</taxon>
        <taxon>Ascomycota</taxon>
        <taxon>Pezizomycotina</taxon>
        <taxon>Sordariomycetes</taxon>
        <taxon>Xylariomycetidae</taxon>
        <taxon>Xylariales</taxon>
        <taxon>Xylariales incertae sedis</taxon>
        <taxon>Monosporascus</taxon>
    </lineage>
</organism>
<accession>A0A4Q4TUS6</accession>
<name>A0A4Q4TUS6_9PEZI</name>
<feature type="compositionally biased region" description="Polar residues" evidence="1">
    <location>
        <begin position="264"/>
        <end position="280"/>
    </location>
</feature>
<reference evidence="2 3" key="1">
    <citation type="submission" date="2018-06" db="EMBL/GenBank/DDBJ databases">
        <title>Complete Genomes of Monosporascus.</title>
        <authorList>
            <person name="Robinson A.J."/>
            <person name="Natvig D.O."/>
        </authorList>
    </citation>
    <scope>NUCLEOTIDE SEQUENCE [LARGE SCALE GENOMIC DNA]</scope>
    <source>
        <strain evidence="2 3">CBS 110550</strain>
    </source>
</reference>
<proteinExistence type="predicted"/>
<feature type="compositionally biased region" description="Basic and acidic residues" evidence="1">
    <location>
        <begin position="281"/>
        <end position="293"/>
    </location>
</feature>
<evidence type="ECO:0000256" key="1">
    <source>
        <dbReference type="SAM" id="MobiDB-lite"/>
    </source>
</evidence>
<dbReference type="AlphaFoldDB" id="A0A4Q4TUS6"/>
<comment type="caution">
    <text evidence="2">The sequence shown here is derived from an EMBL/GenBank/DDBJ whole genome shotgun (WGS) entry which is preliminary data.</text>
</comment>
<feature type="compositionally biased region" description="Basic and acidic residues" evidence="1">
    <location>
        <begin position="334"/>
        <end position="352"/>
    </location>
</feature>
<sequence>MSYSRKDSLLQLSRWERVCAVLGHHLQSRHRLPEPLHQIYESQECAWTDLESELATGLTELTRAQPAYPTEADALDQIIRVDVELKGWTKAWILRDQEMLHHSFFRMDEILNSLSPVRRHFSHDPAKDYDHLKPHNERQALELLTRVHHRLRDIRGCYQSGYPRPRWYSMVTTGILNLSLKIKYMVRDILYTHARHIPEKPIKNCSYNRPWMGNSTQATFFSRPPTPTSDGDPKTKIVPSTPRDIPMYGWTAINKPRPSPATIHPTSIPGSDSDVPTSQRMEQEDAPRRRSNADKSTGSLDVPSAKKRKRGTNGTASEGLSPSEKPVRRVNKKREHEKTKGIKIIEDNDEGRPATNPCERCLRRDKGPCMVPKDPKVSSTFKCGCCIRDQQRCSLNARSPGRDDYDWEYRWKCIAEMDEKARRRRRREEQPSTRRGRSRSSPHRYSST</sequence>
<dbReference type="OrthoDB" id="4684277at2759"/>
<keyword evidence="3" id="KW-1185">Reference proteome</keyword>
<protein>
    <submittedName>
        <fullName evidence="2">Uncharacterized protein</fullName>
    </submittedName>
</protein>